<dbReference type="InterPro" id="IPR001633">
    <property type="entry name" value="EAL_dom"/>
</dbReference>
<dbReference type="InterPro" id="IPR050706">
    <property type="entry name" value="Cyclic-di-GMP_PDE-like"/>
</dbReference>
<dbReference type="Gene3D" id="3.30.70.270">
    <property type="match status" value="1"/>
</dbReference>
<dbReference type="PROSITE" id="PS50883">
    <property type="entry name" value="EAL"/>
    <property type="match status" value="1"/>
</dbReference>
<feature type="transmembrane region" description="Helical" evidence="1">
    <location>
        <begin position="20"/>
        <end position="41"/>
    </location>
</feature>
<dbReference type="PANTHER" id="PTHR33121">
    <property type="entry name" value="CYCLIC DI-GMP PHOSPHODIESTERASE PDEF"/>
    <property type="match status" value="1"/>
</dbReference>
<dbReference type="Proteomes" id="UP001143400">
    <property type="component" value="Unassembled WGS sequence"/>
</dbReference>
<protein>
    <submittedName>
        <fullName evidence="5">Signal transduction protein with EAL and GGDEF domain</fullName>
    </submittedName>
</protein>
<dbReference type="EMBL" id="BSFF01000001">
    <property type="protein sequence ID" value="GLK54463.1"/>
    <property type="molecule type" value="Genomic_DNA"/>
</dbReference>
<reference evidence="4" key="1">
    <citation type="journal article" date="2014" name="Int. J. Syst. Evol. Microbiol.">
        <title>Complete genome sequence of Corynebacterium casei LMG S-19264T (=DSM 44701T), isolated from a smear-ripened cheese.</title>
        <authorList>
            <consortium name="US DOE Joint Genome Institute (JGI-PGF)"/>
            <person name="Walter F."/>
            <person name="Albersmeier A."/>
            <person name="Kalinowski J."/>
            <person name="Ruckert C."/>
        </authorList>
    </citation>
    <scope>NUCLEOTIDE SEQUENCE</scope>
    <source>
        <strain evidence="4">VKM B-1606</strain>
    </source>
</reference>
<accession>A0A9W6MQP1</accession>
<feature type="domain" description="EAL" evidence="2">
    <location>
        <begin position="429"/>
        <end position="682"/>
    </location>
</feature>
<reference evidence="5 6" key="2">
    <citation type="submission" date="2021-01" db="EMBL/GenBank/DDBJ databases">
        <title>Genomic Encyclopedia of Type Strains, Phase IV (KMG-IV): sequencing the most valuable type-strain genomes for metagenomic binning, comparative biology and taxonomic classification.</title>
        <authorList>
            <person name="Goeker M."/>
        </authorList>
    </citation>
    <scope>NUCLEOTIDE SEQUENCE [LARGE SCALE GENOMIC DNA]</scope>
    <source>
        <strain evidence="5 6">DSM 6130</strain>
    </source>
</reference>
<dbReference type="AlphaFoldDB" id="A0A9W6MQP1"/>
<dbReference type="InterPro" id="IPR035919">
    <property type="entry name" value="EAL_sf"/>
</dbReference>
<evidence type="ECO:0000313" key="7">
    <source>
        <dbReference type="Proteomes" id="UP001143400"/>
    </source>
</evidence>
<dbReference type="Gene3D" id="3.20.20.450">
    <property type="entry name" value="EAL domain"/>
    <property type="match status" value="1"/>
</dbReference>
<dbReference type="Gene3D" id="6.10.340.10">
    <property type="match status" value="1"/>
</dbReference>
<feature type="domain" description="GGDEF" evidence="3">
    <location>
        <begin position="273"/>
        <end position="420"/>
    </location>
</feature>
<dbReference type="Proteomes" id="UP000758856">
    <property type="component" value="Unassembled WGS sequence"/>
</dbReference>
<evidence type="ECO:0000259" key="2">
    <source>
        <dbReference type="PROSITE" id="PS50883"/>
    </source>
</evidence>
<dbReference type="PROSITE" id="PS50887">
    <property type="entry name" value="GGDEF"/>
    <property type="match status" value="1"/>
</dbReference>
<name>A0A9W6MQP1_9HYPH</name>
<dbReference type="PANTHER" id="PTHR33121:SF71">
    <property type="entry name" value="OXYGEN SENSOR PROTEIN DOSP"/>
    <property type="match status" value="1"/>
</dbReference>
<keyword evidence="6" id="KW-1185">Reference proteome</keyword>
<dbReference type="GO" id="GO:0071111">
    <property type="term" value="F:cyclic-guanylate-specific phosphodiesterase activity"/>
    <property type="evidence" value="ECO:0007669"/>
    <property type="project" value="InterPro"/>
</dbReference>
<feature type="transmembrane region" description="Helical" evidence="1">
    <location>
        <begin position="170"/>
        <end position="188"/>
    </location>
</feature>
<keyword evidence="1" id="KW-0812">Transmembrane</keyword>
<evidence type="ECO:0000313" key="4">
    <source>
        <dbReference type="EMBL" id="GLK54463.1"/>
    </source>
</evidence>
<keyword evidence="1" id="KW-1133">Transmembrane helix</keyword>
<gene>
    <name evidence="4" type="ORF">GCM10008170_04820</name>
    <name evidence="5" type="ORF">JOD31_001631</name>
</gene>
<dbReference type="CDD" id="cd01948">
    <property type="entry name" value="EAL"/>
    <property type="match status" value="1"/>
</dbReference>
<reference evidence="4" key="3">
    <citation type="submission" date="2023-01" db="EMBL/GenBank/DDBJ databases">
        <authorList>
            <person name="Sun Q."/>
            <person name="Evtushenko L."/>
        </authorList>
    </citation>
    <scope>NUCLEOTIDE SEQUENCE</scope>
    <source>
        <strain evidence="4">VKM B-1606</strain>
    </source>
</reference>
<evidence type="ECO:0000313" key="6">
    <source>
        <dbReference type="Proteomes" id="UP000758856"/>
    </source>
</evidence>
<dbReference type="SMART" id="SM00267">
    <property type="entry name" value="GGDEF"/>
    <property type="match status" value="1"/>
</dbReference>
<comment type="caution">
    <text evidence="4">The sequence shown here is derived from an EMBL/GenBank/DDBJ whole genome shotgun (WGS) entry which is preliminary data.</text>
</comment>
<dbReference type="SMART" id="SM00052">
    <property type="entry name" value="EAL"/>
    <property type="match status" value="1"/>
</dbReference>
<dbReference type="FunFam" id="3.20.20.450:FF:000001">
    <property type="entry name" value="Cyclic di-GMP phosphodiesterase yahA"/>
    <property type="match status" value="1"/>
</dbReference>
<dbReference type="InterPro" id="IPR043128">
    <property type="entry name" value="Rev_trsase/Diguanyl_cyclase"/>
</dbReference>
<dbReference type="Pfam" id="PF00990">
    <property type="entry name" value="GGDEF"/>
    <property type="match status" value="1"/>
</dbReference>
<dbReference type="SUPFAM" id="SSF55073">
    <property type="entry name" value="Nucleotide cyclase"/>
    <property type="match status" value="1"/>
</dbReference>
<evidence type="ECO:0000259" key="3">
    <source>
        <dbReference type="PROSITE" id="PS50887"/>
    </source>
</evidence>
<evidence type="ECO:0000256" key="1">
    <source>
        <dbReference type="SAM" id="Phobius"/>
    </source>
</evidence>
<evidence type="ECO:0000313" key="5">
    <source>
        <dbReference type="EMBL" id="MBM7851406.1"/>
    </source>
</evidence>
<dbReference type="InterPro" id="IPR000160">
    <property type="entry name" value="GGDEF_dom"/>
</dbReference>
<dbReference type="SUPFAM" id="SSF141868">
    <property type="entry name" value="EAL domain-like"/>
    <property type="match status" value="1"/>
</dbReference>
<organism evidence="4 7">
    <name type="scientific">Methylopila capsulata</name>
    <dbReference type="NCBI Taxonomy" id="61654"/>
    <lineage>
        <taxon>Bacteria</taxon>
        <taxon>Pseudomonadati</taxon>
        <taxon>Pseudomonadota</taxon>
        <taxon>Alphaproteobacteria</taxon>
        <taxon>Hyphomicrobiales</taxon>
        <taxon>Methylopilaceae</taxon>
        <taxon>Methylopila</taxon>
    </lineage>
</organism>
<dbReference type="RefSeq" id="WP_204949828.1">
    <property type="nucleotide sequence ID" value="NZ_BSFF01000001.1"/>
</dbReference>
<sequence>MVEAGGAQRGGWRNGLTARFTALTGLLLVALAGAVVACVAFETRRDAADRMVVELARDVRAAAEALGRGDEIHAVLNALSARSHALYVTLDRRGGETIVALAPAAPSPEAPREALIETGGDGPAAITVARGAAHALKTVALSGGGEAVLGVGVSLADADAAGAAAAARGLFAALAVLLVGLPAFALIARRTFSPLCGLALAINRVDGASVEVDRAALRRDEIGDVARAHRTMTREVFRNADALRSAAFDDPLTRLLNRDGLNRRLSEALQVGQGVALLKIEVGGLERVATGLGPVGADAAVHGAAARVREVAVEWSRRAHAAHALGDDLSVSVARIGEAQFALLAHGAGEAAAEDLARLTLAAFEAPLRLDEHRVGLSPAIGVAFAPLHGDRAEALMRSAGAALAAARLVRGPALRIAGAELNDRAYSRLRIEQELRRALVEDELEVHFQPQLALGGGRVTGAEALVRWRHPVRGLIAPGEFVPVAEETGLVEPLGRFVLAEASRQAAAWAAMGIPIRVAVNVSPLQFRNPRFSEAVLQTIREAGVDPSRIELEITESAAMADPSHAARELAPLRSAGVRIAIDDFGTGYSNFAALTQLPFDVLKIDRSFVRDALVTPGARVVVEAVLGLARNLDVETVAEGVETEEQRAFVTAGGCTFGQGYLFGRPMPAEAFEAWYANRLGTELRAVAAEAQAQPRARHAPARSVVPLSSGFARPAAS</sequence>
<keyword evidence="1" id="KW-0472">Membrane</keyword>
<proteinExistence type="predicted"/>
<dbReference type="InterPro" id="IPR029787">
    <property type="entry name" value="Nucleotide_cyclase"/>
</dbReference>
<dbReference type="EMBL" id="JAFBCY010000002">
    <property type="protein sequence ID" value="MBM7851406.1"/>
    <property type="molecule type" value="Genomic_DNA"/>
</dbReference>
<dbReference type="Pfam" id="PF00563">
    <property type="entry name" value="EAL"/>
    <property type="match status" value="1"/>
</dbReference>